<sequence>MNTFKVRWSSIADKSIPDPPTAVLVHGILGTFARRLAQAFPTWQTIISMDAILVMIESSCTVYNDSVQSSLLSTIGTVTPASLY</sequence>
<gene>
    <name evidence="1" type="ORF">CK203_081092</name>
</gene>
<proteinExistence type="predicted"/>
<accession>A0A438DCM8</accession>
<evidence type="ECO:0000313" key="2">
    <source>
        <dbReference type="Proteomes" id="UP000288805"/>
    </source>
</evidence>
<protein>
    <submittedName>
        <fullName evidence="1">Uncharacterized protein</fullName>
    </submittedName>
</protein>
<comment type="caution">
    <text evidence="1">The sequence shown here is derived from an EMBL/GenBank/DDBJ whole genome shotgun (WGS) entry which is preliminary data.</text>
</comment>
<evidence type="ECO:0000313" key="1">
    <source>
        <dbReference type="EMBL" id="RVW33223.1"/>
    </source>
</evidence>
<organism evidence="1 2">
    <name type="scientific">Vitis vinifera</name>
    <name type="common">Grape</name>
    <dbReference type="NCBI Taxonomy" id="29760"/>
    <lineage>
        <taxon>Eukaryota</taxon>
        <taxon>Viridiplantae</taxon>
        <taxon>Streptophyta</taxon>
        <taxon>Embryophyta</taxon>
        <taxon>Tracheophyta</taxon>
        <taxon>Spermatophyta</taxon>
        <taxon>Magnoliopsida</taxon>
        <taxon>eudicotyledons</taxon>
        <taxon>Gunneridae</taxon>
        <taxon>Pentapetalae</taxon>
        <taxon>rosids</taxon>
        <taxon>Vitales</taxon>
        <taxon>Vitaceae</taxon>
        <taxon>Viteae</taxon>
        <taxon>Vitis</taxon>
    </lineage>
</organism>
<dbReference type="Proteomes" id="UP000288805">
    <property type="component" value="Unassembled WGS sequence"/>
</dbReference>
<dbReference type="EMBL" id="QGNW01001688">
    <property type="protein sequence ID" value="RVW33223.1"/>
    <property type="molecule type" value="Genomic_DNA"/>
</dbReference>
<dbReference type="AlphaFoldDB" id="A0A438DCM8"/>
<name>A0A438DCM8_VITVI</name>
<reference evidence="1 2" key="1">
    <citation type="journal article" date="2018" name="PLoS Genet.">
        <title>Population sequencing reveals clonal diversity and ancestral inbreeding in the grapevine cultivar Chardonnay.</title>
        <authorList>
            <person name="Roach M.J."/>
            <person name="Johnson D.L."/>
            <person name="Bohlmann J."/>
            <person name="van Vuuren H.J."/>
            <person name="Jones S.J."/>
            <person name="Pretorius I.S."/>
            <person name="Schmidt S.A."/>
            <person name="Borneman A.R."/>
        </authorList>
    </citation>
    <scope>NUCLEOTIDE SEQUENCE [LARGE SCALE GENOMIC DNA]</scope>
    <source>
        <strain evidence="2">cv. Chardonnay</strain>
        <tissue evidence="1">Leaf</tissue>
    </source>
</reference>